<evidence type="ECO:0000313" key="3">
    <source>
        <dbReference type="Proteomes" id="UP000244081"/>
    </source>
</evidence>
<evidence type="ECO:0000313" key="2">
    <source>
        <dbReference type="EMBL" id="PTW61734.1"/>
    </source>
</evidence>
<keyword evidence="1" id="KW-0732">Signal</keyword>
<protein>
    <submittedName>
        <fullName evidence="2">Uncharacterized protein</fullName>
    </submittedName>
</protein>
<reference evidence="2 3" key="1">
    <citation type="submission" date="2018-04" db="EMBL/GenBank/DDBJ databases">
        <title>Genomic Encyclopedia of Archaeal and Bacterial Type Strains, Phase II (KMG-II): from individual species to whole genera.</title>
        <authorList>
            <person name="Goeker M."/>
        </authorList>
    </citation>
    <scope>NUCLEOTIDE SEQUENCE [LARGE SCALE GENOMIC DNA]</scope>
    <source>
        <strain evidence="2 3">DSM 23382</strain>
    </source>
</reference>
<feature type="chain" id="PRO_5015487869" evidence="1">
    <location>
        <begin position="21"/>
        <end position="94"/>
    </location>
</feature>
<dbReference type="OrthoDB" id="7679411at2"/>
<comment type="caution">
    <text evidence="2">The sequence shown here is derived from an EMBL/GenBank/DDBJ whole genome shotgun (WGS) entry which is preliminary data.</text>
</comment>
<sequence length="94" mass="10137">MKRITAGLFCMMAFAVYAIAQPGEVEMRRVECAKLIVYTPIKDTSDDQVCAGFGGVVADRANDRESMTILVKGLKVGSDDGLKMAALPSAHQKQ</sequence>
<dbReference type="RefSeq" id="WP_107989567.1">
    <property type="nucleotide sequence ID" value="NZ_QAYG01000002.1"/>
</dbReference>
<accession>A0A2T5VDC4</accession>
<dbReference type="EMBL" id="QAYG01000002">
    <property type="protein sequence ID" value="PTW61734.1"/>
    <property type="molecule type" value="Genomic_DNA"/>
</dbReference>
<name>A0A2T5VDC4_9HYPH</name>
<organism evidence="2 3">
    <name type="scientific">Breoghania corrubedonensis</name>
    <dbReference type="NCBI Taxonomy" id="665038"/>
    <lineage>
        <taxon>Bacteria</taxon>
        <taxon>Pseudomonadati</taxon>
        <taxon>Pseudomonadota</taxon>
        <taxon>Alphaproteobacteria</taxon>
        <taxon>Hyphomicrobiales</taxon>
        <taxon>Stappiaceae</taxon>
        <taxon>Breoghania</taxon>
    </lineage>
</organism>
<dbReference type="Proteomes" id="UP000244081">
    <property type="component" value="Unassembled WGS sequence"/>
</dbReference>
<dbReference type="AlphaFoldDB" id="A0A2T5VDC4"/>
<keyword evidence="3" id="KW-1185">Reference proteome</keyword>
<evidence type="ECO:0000256" key="1">
    <source>
        <dbReference type="SAM" id="SignalP"/>
    </source>
</evidence>
<proteinExistence type="predicted"/>
<feature type="signal peptide" evidence="1">
    <location>
        <begin position="1"/>
        <end position="20"/>
    </location>
</feature>
<gene>
    <name evidence="2" type="ORF">C8N35_102450</name>
</gene>